<dbReference type="NCBIfam" id="TIGR02473">
    <property type="entry name" value="flagell_FliJ"/>
    <property type="match status" value="1"/>
</dbReference>
<dbReference type="GO" id="GO:0009288">
    <property type="term" value="C:bacterial-type flagellum"/>
    <property type="evidence" value="ECO:0007669"/>
    <property type="project" value="InterPro"/>
</dbReference>
<dbReference type="InterPro" id="IPR052570">
    <property type="entry name" value="FliJ"/>
</dbReference>
<dbReference type="PANTHER" id="PTHR38786:SF1">
    <property type="entry name" value="FLAGELLAR FLIJ PROTEIN"/>
    <property type="match status" value="1"/>
</dbReference>
<comment type="similarity">
    <text evidence="2">Belongs to the FliJ family.</text>
</comment>
<feature type="coiled-coil region" evidence="11">
    <location>
        <begin position="88"/>
        <end position="133"/>
    </location>
</feature>
<accession>A0A0W1A4B9</accession>
<dbReference type="STRING" id="45076.Lwor_2272"/>
<evidence type="ECO:0000256" key="10">
    <source>
        <dbReference type="ARBA" id="ARBA00023225"/>
    </source>
</evidence>
<keyword evidence="13" id="KW-1185">Reference proteome</keyword>
<evidence type="ECO:0000256" key="11">
    <source>
        <dbReference type="SAM" id="Coils"/>
    </source>
</evidence>
<evidence type="ECO:0000256" key="3">
    <source>
        <dbReference type="ARBA" id="ARBA00020392"/>
    </source>
</evidence>
<reference evidence="12 13" key="1">
    <citation type="submission" date="2015-11" db="EMBL/GenBank/DDBJ databases">
        <title>Genomic analysis of 38 Legionella species identifies large and diverse effector repertoires.</title>
        <authorList>
            <person name="Burstein D."/>
            <person name="Amaro F."/>
            <person name="Zusman T."/>
            <person name="Lifshitz Z."/>
            <person name="Cohen O."/>
            <person name="Gilbert J.A."/>
            <person name="Pupko T."/>
            <person name="Shuman H.A."/>
            <person name="Segal G."/>
        </authorList>
    </citation>
    <scope>NUCLEOTIDE SEQUENCE [LARGE SCALE GENOMIC DNA]</scope>
    <source>
        <strain evidence="12 13">ATCC 49508</strain>
    </source>
</reference>
<evidence type="ECO:0000256" key="5">
    <source>
        <dbReference type="ARBA" id="ARBA00022475"/>
    </source>
</evidence>
<gene>
    <name evidence="12" type="primary">fliJ</name>
    <name evidence="12" type="ORF">Lwor_2272</name>
</gene>
<evidence type="ECO:0000256" key="4">
    <source>
        <dbReference type="ARBA" id="ARBA00022448"/>
    </source>
</evidence>
<evidence type="ECO:0000313" key="12">
    <source>
        <dbReference type="EMBL" id="KTD76154.1"/>
    </source>
</evidence>
<sequence length="150" mass="17962">MSQRLDRLMQLLQLKKEETNQALMNLMKVKDQFNQNKTRHDQLITYRHDYLNELDQIGHEGSTVGRMRNRINFISHLDTALVQLNSHLAQLAKSRHKMELNYKQAKASEEGVAKLIERVKRAEQIKLERYEQKESDEYAQKQWYSKKLYD</sequence>
<feature type="coiled-coil region" evidence="11">
    <location>
        <begin position="9"/>
        <end position="36"/>
    </location>
</feature>
<dbReference type="Pfam" id="PF02050">
    <property type="entry name" value="FliJ"/>
    <property type="match status" value="1"/>
</dbReference>
<organism evidence="12 13">
    <name type="scientific">Legionella worsleiensis</name>
    <dbReference type="NCBI Taxonomy" id="45076"/>
    <lineage>
        <taxon>Bacteria</taxon>
        <taxon>Pseudomonadati</taxon>
        <taxon>Pseudomonadota</taxon>
        <taxon>Gammaproteobacteria</taxon>
        <taxon>Legionellales</taxon>
        <taxon>Legionellaceae</taxon>
        <taxon>Legionella</taxon>
    </lineage>
</organism>
<dbReference type="InterPro" id="IPR053716">
    <property type="entry name" value="Flag_assembly_chemotaxis_eff"/>
</dbReference>
<dbReference type="GO" id="GO:0006935">
    <property type="term" value="P:chemotaxis"/>
    <property type="evidence" value="ECO:0007669"/>
    <property type="project" value="UniProtKB-KW"/>
</dbReference>
<keyword evidence="8" id="KW-0653">Protein transport</keyword>
<keyword evidence="10" id="KW-1006">Bacterial flagellum protein export</keyword>
<dbReference type="PANTHER" id="PTHR38786">
    <property type="entry name" value="FLAGELLAR FLIJ PROTEIN"/>
    <property type="match status" value="1"/>
</dbReference>
<proteinExistence type="inferred from homology"/>
<keyword evidence="12" id="KW-0969">Cilium</keyword>
<dbReference type="PATRIC" id="fig|45076.6.peg.2493"/>
<keyword evidence="7" id="KW-1005">Bacterial flagellum biogenesis</keyword>
<dbReference type="GO" id="GO:0044781">
    <property type="term" value="P:bacterial-type flagellum organization"/>
    <property type="evidence" value="ECO:0007669"/>
    <property type="project" value="UniProtKB-KW"/>
</dbReference>
<protein>
    <recommendedName>
        <fullName evidence="3">Flagellar FliJ protein</fullName>
    </recommendedName>
</protein>
<keyword evidence="6" id="KW-0145">Chemotaxis</keyword>
<dbReference type="Gene3D" id="1.10.287.1700">
    <property type="match status" value="1"/>
</dbReference>
<evidence type="ECO:0000256" key="7">
    <source>
        <dbReference type="ARBA" id="ARBA00022795"/>
    </source>
</evidence>
<keyword evidence="12" id="KW-0966">Cell projection</keyword>
<evidence type="ECO:0000256" key="1">
    <source>
        <dbReference type="ARBA" id="ARBA00004413"/>
    </source>
</evidence>
<evidence type="ECO:0000256" key="6">
    <source>
        <dbReference type="ARBA" id="ARBA00022500"/>
    </source>
</evidence>
<evidence type="ECO:0000256" key="8">
    <source>
        <dbReference type="ARBA" id="ARBA00022927"/>
    </source>
</evidence>
<evidence type="ECO:0000313" key="13">
    <source>
        <dbReference type="Proteomes" id="UP000054662"/>
    </source>
</evidence>
<dbReference type="GO" id="GO:0015031">
    <property type="term" value="P:protein transport"/>
    <property type="evidence" value="ECO:0007669"/>
    <property type="project" value="UniProtKB-KW"/>
</dbReference>
<dbReference type="GO" id="GO:0005886">
    <property type="term" value="C:plasma membrane"/>
    <property type="evidence" value="ECO:0007669"/>
    <property type="project" value="UniProtKB-SubCell"/>
</dbReference>
<dbReference type="AlphaFoldDB" id="A0A0W1A4B9"/>
<keyword evidence="12" id="KW-0282">Flagellum</keyword>
<name>A0A0W1A4B9_9GAMM</name>
<dbReference type="RefSeq" id="WP_058494043.1">
    <property type="nucleotide sequence ID" value="NZ_CBCRUR010000018.1"/>
</dbReference>
<keyword evidence="9" id="KW-0472">Membrane</keyword>
<evidence type="ECO:0000256" key="2">
    <source>
        <dbReference type="ARBA" id="ARBA00010004"/>
    </source>
</evidence>
<comment type="caution">
    <text evidence="12">The sequence shown here is derived from an EMBL/GenBank/DDBJ whole genome shotgun (WGS) entry which is preliminary data.</text>
</comment>
<keyword evidence="5" id="KW-1003">Cell membrane</keyword>
<evidence type="ECO:0000256" key="9">
    <source>
        <dbReference type="ARBA" id="ARBA00023136"/>
    </source>
</evidence>
<dbReference type="EMBL" id="LNZC01000029">
    <property type="protein sequence ID" value="KTD76154.1"/>
    <property type="molecule type" value="Genomic_DNA"/>
</dbReference>
<dbReference type="Proteomes" id="UP000054662">
    <property type="component" value="Unassembled WGS sequence"/>
</dbReference>
<dbReference type="InterPro" id="IPR012823">
    <property type="entry name" value="Flagell_FliJ"/>
</dbReference>
<keyword evidence="4" id="KW-0813">Transport</keyword>
<keyword evidence="11" id="KW-0175">Coiled coil</keyword>
<dbReference type="GO" id="GO:0071973">
    <property type="term" value="P:bacterial-type flagellum-dependent cell motility"/>
    <property type="evidence" value="ECO:0007669"/>
    <property type="project" value="InterPro"/>
</dbReference>
<comment type="subcellular location">
    <subcellularLocation>
        <location evidence="1">Cell membrane</location>
        <topology evidence="1">Peripheral membrane protein</topology>
        <orientation evidence="1">Cytoplasmic side</orientation>
    </subcellularLocation>
</comment>
<dbReference type="OrthoDB" id="5650324at2"/>